<organism evidence="2 3">
    <name type="scientific">Cetobacterium ceti</name>
    <dbReference type="NCBI Taxonomy" id="180163"/>
    <lineage>
        <taxon>Bacteria</taxon>
        <taxon>Fusobacteriati</taxon>
        <taxon>Fusobacteriota</taxon>
        <taxon>Fusobacteriia</taxon>
        <taxon>Fusobacteriales</taxon>
        <taxon>Fusobacteriaceae</taxon>
        <taxon>Cetobacterium</taxon>
    </lineage>
</organism>
<dbReference type="AlphaFoldDB" id="A0A1T4JU69"/>
<keyword evidence="1" id="KW-1133">Transmembrane helix</keyword>
<protein>
    <submittedName>
        <fullName evidence="2">Uncharacterized protein</fullName>
    </submittedName>
</protein>
<reference evidence="2 3" key="1">
    <citation type="submission" date="2017-02" db="EMBL/GenBank/DDBJ databases">
        <authorList>
            <person name="Peterson S.W."/>
        </authorList>
    </citation>
    <scope>NUCLEOTIDE SEQUENCE [LARGE SCALE GENOMIC DNA]</scope>
    <source>
        <strain evidence="2 3">ATCC 700028</strain>
    </source>
</reference>
<name>A0A1T4JU69_9FUSO</name>
<feature type="transmembrane region" description="Helical" evidence="1">
    <location>
        <begin position="6"/>
        <end position="25"/>
    </location>
</feature>
<proteinExistence type="predicted"/>
<dbReference type="Proteomes" id="UP000191153">
    <property type="component" value="Unassembled WGS sequence"/>
</dbReference>
<dbReference type="RefSeq" id="WP_078692631.1">
    <property type="nucleotide sequence ID" value="NZ_FUWX01000004.1"/>
</dbReference>
<keyword evidence="3" id="KW-1185">Reference proteome</keyword>
<evidence type="ECO:0000256" key="1">
    <source>
        <dbReference type="SAM" id="Phobius"/>
    </source>
</evidence>
<evidence type="ECO:0000313" key="2">
    <source>
        <dbReference type="EMBL" id="SJZ33772.1"/>
    </source>
</evidence>
<accession>A0A1T4JU69</accession>
<keyword evidence="1" id="KW-0812">Transmembrane</keyword>
<evidence type="ECO:0000313" key="3">
    <source>
        <dbReference type="Proteomes" id="UP000191153"/>
    </source>
</evidence>
<dbReference type="EMBL" id="FUWX01000004">
    <property type="protein sequence ID" value="SJZ33772.1"/>
    <property type="molecule type" value="Genomic_DNA"/>
</dbReference>
<keyword evidence="1" id="KW-0472">Membrane</keyword>
<sequence>MGTLFIVICISIGILLLYISGLLIFTPDSKDDKYVISILLKGFTMISSGRERKIRIIGKIQEKIGYLIVIYGYKILEGRKYAVAKVS</sequence>
<gene>
    <name evidence="2" type="ORF">SAMN02745174_00079</name>
</gene>
<dbReference type="STRING" id="180163.SAMN02745174_00079"/>